<dbReference type="AlphaFoldDB" id="A0A0N7GZ74"/>
<accession>A0A0N7GZ74</accession>
<dbReference type="Proteomes" id="UP000066487">
    <property type="component" value="Chromosome"/>
</dbReference>
<organism evidence="1 2">
    <name type="scientific">Pseudomonas fluorescens</name>
    <dbReference type="NCBI Taxonomy" id="294"/>
    <lineage>
        <taxon>Bacteria</taxon>
        <taxon>Pseudomonadati</taxon>
        <taxon>Pseudomonadota</taxon>
        <taxon>Gammaproteobacteria</taxon>
        <taxon>Pseudomonadales</taxon>
        <taxon>Pseudomonadaceae</taxon>
        <taxon>Pseudomonas</taxon>
    </lineage>
</organism>
<gene>
    <name evidence="1" type="ORF">AO353_00275</name>
</gene>
<name>A0A0N7GZ74_PSEFL</name>
<dbReference type="OrthoDB" id="9135094at2"/>
<reference evidence="2" key="1">
    <citation type="submission" date="2015-09" db="EMBL/GenBank/DDBJ databases">
        <title>Whole genome sequence of Pseudomonas fluorescens FW300-N2E3.</title>
        <authorList>
            <person name="Ray J."/>
            <person name="Melnyk R."/>
            <person name="Deutschbauer A."/>
        </authorList>
    </citation>
    <scope>NUCLEOTIDE SEQUENCE [LARGE SCALE GENOMIC DNA]</scope>
    <source>
        <strain evidence="2">FW300-N2E3</strain>
    </source>
</reference>
<sequence>MREDEKQQLENQLNINTFMDVMFHKIAPQNLAHNGKRFDNQTVQLVFEAYLEGLKPNPAQVLGQQLYAEIKATSKYASQISWMQLRNGYPFPVRFEDDPSGYVVKGGLGGCYRVEDVDLLFKWDGEFHRIH</sequence>
<dbReference type="RefSeq" id="WP_054593151.1">
    <property type="nucleotide sequence ID" value="NZ_CP012830.1"/>
</dbReference>
<evidence type="ECO:0000313" key="2">
    <source>
        <dbReference type="Proteomes" id="UP000066487"/>
    </source>
</evidence>
<evidence type="ECO:0000313" key="1">
    <source>
        <dbReference type="EMBL" id="ALH99547.1"/>
    </source>
</evidence>
<dbReference type="EMBL" id="CP012830">
    <property type="protein sequence ID" value="ALH99547.1"/>
    <property type="molecule type" value="Genomic_DNA"/>
</dbReference>
<protein>
    <submittedName>
        <fullName evidence="1">Uncharacterized protein</fullName>
    </submittedName>
</protein>
<proteinExistence type="predicted"/>
<reference evidence="1 2" key="2">
    <citation type="journal article" date="2018" name="Nature">
        <title>Mutant phenotypes for thousands of bacterial genes of unknown function.</title>
        <authorList>
            <person name="Price M.N."/>
            <person name="Wetmore K.M."/>
            <person name="Waters R.J."/>
            <person name="Callaghan M."/>
            <person name="Ray J."/>
            <person name="Liu H."/>
            <person name="Kuehl J.V."/>
            <person name="Melnyk R.A."/>
            <person name="Lamson J.S."/>
            <person name="Suh Y."/>
            <person name="Carlson H.K."/>
            <person name="Esquivel Z."/>
            <person name="Sadeeshkumar H."/>
            <person name="Chakraborty R."/>
            <person name="Zane G.M."/>
            <person name="Rubin B.E."/>
            <person name="Wall J.D."/>
            <person name="Visel A."/>
            <person name="Bristow J."/>
            <person name="Blow M.J."/>
            <person name="Arkin A.P."/>
            <person name="Deutschbauer A.M."/>
        </authorList>
    </citation>
    <scope>NUCLEOTIDE SEQUENCE [LARGE SCALE GENOMIC DNA]</scope>
    <source>
        <strain evidence="1 2">FW300-N2E3</strain>
    </source>
</reference>